<protein>
    <submittedName>
        <fullName evidence="6">Steryl-sulfatase</fullName>
    </submittedName>
</protein>
<dbReference type="PANTHER" id="PTHR42693">
    <property type="entry name" value="ARYLSULFATASE FAMILY MEMBER"/>
    <property type="match status" value="1"/>
</dbReference>
<keyword evidence="7" id="KW-1185">Reference proteome</keyword>
<evidence type="ECO:0000313" key="7">
    <source>
        <dbReference type="Proteomes" id="UP000225706"/>
    </source>
</evidence>
<feature type="transmembrane region" description="Helical" evidence="3">
    <location>
        <begin position="212"/>
        <end position="233"/>
    </location>
</feature>
<reference evidence="7" key="1">
    <citation type="journal article" date="2017" name="bioRxiv">
        <title>Comparative analysis of the genomes of Stylophora pistillata and Acropora digitifera provides evidence for extensive differences between species of corals.</title>
        <authorList>
            <person name="Voolstra C.R."/>
            <person name="Li Y."/>
            <person name="Liew Y.J."/>
            <person name="Baumgarten S."/>
            <person name="Zoccola D."/>
            <person name="Flot J.-F."/>
            <person name="Tambutte S."/>
            <person name="Allemand D."/>
            <person name="Aranda M."/>
        </authorList>
    </citation>
    <scope>NUCLEOTIDE SEQUENCE [LARGE SCALE GENOMIC DNA]</scope>
</reference>
<comment type="cofactor">
    <cofactor evidence="1">
        <name>Ca(2+)</name>
        <dbReference type="ChEBI" id="CHEBI:29108"/>
    </cofactor>
</comment>
<sequence length="563" mass="63525">MEAKVLATLVTFLIFHLCLSLNDSVHGTPNIIIFLTDNLSMKDLGFYNNNSQETPNLDSLVEEGVVFSRFYGQSSRIASLASLLTGLLPPRTGIIKSKFLNFEEIPSLASSGGLQHSEITLAEDLKAKGYTTSFVGLWGLGVGRNAEYLPLNHGFDSWYGVASANKEPCMESYKTTSDSVYTWQSVCAFFSPLLYILPFVGFIGWYNGLGKIVTVFIVIIAFILYSSILHDVIHFTMDFIQVRSCVLYRNSNIIEQPYAVENLTLRFTRNAVQFLESSSISSKPFLLFFSFMNLNHPEFASRLFSNSSQDAYFDALKELDWSVGRILRKLKEHDLENNTLVFFTSATGHHFHKTYESCSVADNGGRETSCLQGGSVNRIWEQTIRVPAVMRWKGKLKENQIIKTPVTIMDVVPTVLELLNESAEAMYLDGKSLLPVVLNSSVNSQHKYIFHYLDVTKPAAITSGSYKVVYAEIKDSRNLQFCEPPLMFNVEADPEETSPLPNAEHRELLANFTDALAEHMKTRKNKWHSQLDSRIIPFLFPCANFPRCFQASDETKDFSDLFD</sequence>
<evidence type="ECO:0000256" key="1">
    <source>
        <dbReference type="ARBA" id="ARBA00001913"/>
    </source>
</evidence>
<gene>
    <name evidence="6" type="primary">STS</name>
    <name evidence="6" type="ORF">AWC38_SpisGene11142</name>
</gene>
<comment type="similarity">
    <text evidence="2">Belongs to the sulfatase family.</text>
</comment>
<dbReference type="Pfam" id="PF14707">
    <property type="entry name" value="Sulfatase_C"/>
    <property type="match status" value="1"/>
</dbReference>
<comment type="caution">
    <text evidence="6">The sequence shown here is derived from an EMBL/GenBank/DDBJ whole genome shotgun (WGS) entry which is preliminary data.</text>
</comment>
<dbReference type="STRING" id="50429.A0A2B4S624"/>
<dbReference type="PANTHER" id="PTHR42693:SF33">
    <property type="entry name" value="ARYLSULFATASE"/>
    <property type="match status" value="1"/>
</dbReference>
<keyword evidence="3" id="KW-0472">Membrane</keyword>
<keyword evidence="4" id="KW-0732">Signal</keyword>
<organism evidence="6 7">
    <name type="scientific">Stylophora pistillata</name>
    <name type="common">Smooth cauliflower coral</name>
    <dbReference type="NCBI Taxonomy" id="50429"/>
    <lineage>
        <taxon>Eukaryota</taxon>
        <taxon>Metazoa</taxon>
        <taxon>Cnidaria</taxon>
        <taxon>Anthozoa</taxon>
        <taxon>Hexacorallia</taxon>
        <taxon>Scleractinia</taxon>
        <taxon>Astrocoeniina</taxon>
        <taxon>Pocilloporidae</taxon>
        <taxon>Stylophora</taxon>
    </lineage>
</organism>
<feature type="signal peptide" evidence="4">
    <location>
        <begin position="1"/>
        <end position="27"/>
    </location>
</feature>
<dbReference type="Proteomes" id="UP000225706">
    <property type="component" value="Unassembled WGS sequence"/>
</dbReference>
<dbReference type="InterPro" id="IPR050738">
    <property type="entry name" value="Sulfatase"/>
</dbReference>
<dbReference type="Pfam" id="PF00884">
    <property type="entry name" value="Sulfatase"/>
    <property type="match status" value="1"/>
</dbReference>
<keyword evidence="3" id="KW-0812">Transmembrane</keyword>
<dbReference type="Gene3D" id="3.40.720.10">
    <property type="entry name" value="Alkaline Phosphatase, subunit A"/>
    <property type="match status" value="1"/>
</dbReference>
<feature type="transmembrane region" description="Helical" evidence="3">
    <location>
        <begin position="181"/>
        <end position="205"/>
    </location>
</feature>
<dbReference type="Gene3D" id="1.10.287.550">
    <property type="entry name" value="Helix hairpin bin"/>
    <property type="match status" value="1"/>
</dbReference>
<keyword evidence="3" id="KW-1133">Transmembrane helix</keyword>
<dbReference type="InterPro" id="IPR017850">
    <property type="entry name" value="Alkaline_phosphatase_core_sf"/>
</dbReference>
<evidence type="ECO:0000313" key="6">
    <source>
        <dbReference type="EMBL" id="PFX24260.1"/>
    </source>
</evidence>
<evidence type="ECO:0000259" key="5">
    <source>
        <dbReference type="Pfam" id="PF00884"/>
    </source>
</evidence>
<accession>A0A2B4S624</accession>
<dbReference type="AlphaFoldDB" id="A0A2B4S624"/>
<evidence type="ECO:0000256" key="4">
    <source>
        <dbReference type="SAM" id="SignalP"/>
    </source>
</evidence>
<dbReference type="GO" id="GO:0004065">
    <property type="term" value="F:arylsulfatase activity"/>
    <property type="evidence" value="ECO:0007669"/>
    <property type="project" value="TreeGrafter"/>
</dbReference>
<evidence type="ECO:0000256" key="2">
    <source>
        <dbReference type="ARBA" id="ARBA00008779"/>
    </source>
</evidence>
<dbReference type="SUPFAM" id="SSF53649">
    <property type="entry name" value="Alkaline phosphatase-like"/>
    <property type="match status" value="1"/>
</dbReference>
<evidence type="ECO:0000256" key="3">
    <source>
        <dbReference type="SAM" id="Phobius"/>
    </source>
</evidence>
<dbReference type="EMBL" id="LSMT01000181">
    <property type="protein sequence ID" value="PFX24260.1"/>
    <property type="molecule type" value="Genomic_DNA"/>
</dbReference>
<dbReference type="InterPro" id="IPR000917">
    <property type="entry name" value="Sulfatase_N"/>
</dbReference>
<feature type="domain" description="Sulfatase N-terminal" evidence="5">
    <location>
        <begin position="29"/>
        <end position="420"/>
    </location>
</feature>
<dbReference type="OrthoDB" id="103349at2759"/>
<proteinExistence type="inferred from homology"/>
<feature type="chain" id="PRO_5012202779" evidence="4">
    <location>
        <begin position="28"/>
        <end position="563"/>
    </location>
</feature>
<dbReference type="Gene3D" id="3.30.1120.10">
    <property type="match status" value="1"/>
</dbReference>
<name>A0A2B4S624_STYPI</name>